<protein>
    <submittedName>
        <fullName evidence="1">Uncharacterized protein</fullName>
    </submittedName>
</protein>
<dbReference type="Proteomes" id="UP001152795">
    <property type="component" value="Unassembled WGS sequence"/>
</dbReference>
<dbReference type="AlphaFoldDB" id="A0A7D9L182"/>
<keyword evidence="2" id="KW-1185">Reference proteome</keyword>
<reference evidence="1" key="1">
    <citation type="submission" date="2020-04" db="EMBL/GenBank/DDBJ databases">
        <authorList>
            <person name="Alioto T."/>
            <person name="Alioto T."/>
            <person name="Gomez Garrido J."/>
        </authorList>
    </citation>
    <scope>NUCLEOTIDE SEQUENCE</scope>
    <source>
        <strain evidence="1">A484AB</strain>
    </source>
</reference>
<accession>A0A7D9L182</accession>
<evidence type="ECO:0000313" key="1">
    <source>
        <dbReference type="EMBL" id="CAB4023222.1"/>
    </source>
</evidence>
<dbReference type="OrthoDB" id="5989200at2759"/>
<comment type="caution">
    <text evidence="1">The sequence shown here is derived from an EMBL/GenBank/DDBJ whole genome shotgun (WGS) entry which is preliminary data.</text>
</comment>
<gene>
    <name evidence="1" type="ORF">PACLA_8A028103</name>
</gene>
<organism evidence="1 2">
    <name type="scientific">Paramuricea clavata</name>
    <name type="common">Red gorgonian</name>
    <name type="synonym">Violescent sea-whip</name>
    <dbReference type="NCBI Taxonomy" id="317549"/>
    <lineage>
        <taxon>Eukaryota</taxon>
        <taxon>Metazoa</taxon>
        <taxon>Cnidaria</taxon>
        <taxon>Anthozoa</taxon>
        <taxon>Octocorallia</taxon>
        <taxon>Malacalcyonacea</taxon>
        <taxon>Plexauridae</taxon>
        <taxon>Paramuricea</taxon>
    </lineage>
</organism>
<dbReference type="EMBL" id="CACRXK020012377">
    <property type="protein sequence ID" value="CAB4023222.1"/>
    <property type="molecule type" value="Genomic_DNA"/>
</dbReference>
<sequence length="225" mass="25853">MWEKKDGDGKGSGIHHFTSLMGSDKKLLLRTLPDKLPGVIRPETSATVVKLWKDFDELYKILGCQNPTDQQITNYFAKAVEWITFLSLSGKAMGYEKERITPYMHTMVYHMPKFMEVHKGINKFTGQESGTSSRMRENTQKIPKAECVSFWESNIKDTRAKHVRLSGEIVEDVQAPFPFDIYTLTAHQIKDKLKEIGVTTQLRCLKKLKKLLIETMSNKENKLPN</sequence>
<evidence type="ECO:0000313" key="2">
    <source>
        <dbReference type="Proteomes" id="UP001152795"/>
    </source>
</evidence>
<proteinExistence type="predicted"/>
<name>A0A7D9L182_PARCT</name>